<comment type="caution">
    <text evidence="1">The sequence shown here is derived from an EMBL/GenBank/DDBJ whole genome shotgun (WGS) entry which is preliminary data.</text>
</comment>
<dbReference type="Proteomes" id="UP000469462">
    <property type="component" value="Unassembled WGS sequence"/>
</dbReference>
<organism evidence="1 2">
    <name type="scientific">Sutterella seckii</name>
    <dbReference type="NCBI Taxonomy" id="1944635"/>
    <lineage>
        <taxon>Bacteria</taxon>
        <taxon>Pseudomonadati</taxon>
        <taxon>Pseudomonadota</taxon>
        <taxon>Betaproteobacteria</taxon>
        <taxon>Burkholderiales</taxon>
        <taxon>Sutterellaceae</taxon>
        <taxon>Sutterella</taxon>
    </lineage>
</organism>
<sequence>MQNQIFSEGGAPQITLSEALASAVKILPRKPRGGEVLMLDVALRATADLAEHNHPEDDQLLALLWLLPDDIAAHRTPGSMKTLLPKIRGVWAGILSALSEAHPEIETHLESTPFDAGDEPPVARVIAATYLRMLLESGAAESLRSSVKPVPEREAFYQSLLAVAEGLKKNSPDLSGDLLLEAVKRVIRAEGLKQKLLSGEVRDTIWTFALRPQVPAAEGEAALRSLRSFLTGFRLSAAVSMTEGRVEAVHLLAEEAKGETGEKGAAIERLAASLAVRFSKVFIVVRLQRKEVQGELMFHRAGITGWHMGLRYKGRHDQLLRSQEADPLTEFLQMEPSGGLKTQLEQIEKLSSN</sequence>
<evidence type="ECO:0000313" key="1">
    <source>
        <dbReference type="EMBL" id="KAB7650681.1"/>
    </source>
</evidence>
<accession>A0AAI9WMW1</accession>
<reference evidence="1 2" key="1">
    <citation type="submission" date="2019-10" db="EMBL/GenBank/DDBJ databases">
        <title>Genome diversity of Sutterella seckii.</title>
        <authorList>
            <person name="Chaplin A.V."/>
            <person name="Sokolova S.R."/>
            <person name="Mosin K.A."/>
            <person name="Ivanova E.L."/>
            <person name="Kochetkova T.O."/>
            <person name="Goltsov A.Y."/>
            <person name="Trofimov D.Y."/>
            <person name="Efimov B.A."/>
        </authorList>
    </citation>
    <scope>NUCLEOTIDE SEQUENCE [LARGE SCALE GENOMIC DNA]</scope>
    <source>
        <strain evidence="1 2">ASD3426</strain>
    </source>
</reference>
<protein>
    <submittedName>
        <fullName evidence="1">Uncharacterized protein</fullName>
    </submittedName>
</protein>
<dbReference type="AlphaFoldDB" id="A0AAI9WMW1"/>
<evidence type="ECO:0000313" key="2">
    <source>
        <dbReference type="Proteomes" id="UP000469462"/>
    </source>
</evidence>
<name>A0AAI9WMW1_9BURK</name>
<gene>
    <name evidence="1" type="ORF">GBM96_08150</name>
</gene>
<keyword evidence="2" id="KW-1185">Reference proteome</keyword>
<dbReference type="EMBL" id="WEHW01000031">
    <property type="protein sequence ID" value="KAB7650681.1"/>
    <property type="molecule type" value="Genomic_DNA"/>
</dbReference>
<proteinExistence type="predicted"/>
<dbReference type="RefSeq" id="WP_139687080.1">
    <property type="nucleotide sequence ID" value="NZ_WEHW01000031.1"/>
</dbReference>